<protein>
    <submittedName>
        <fullName evidence="4">Uncharacterized protein LOC111297539</fullName>
    </submittedName>
</protein>
<evidence type="ECO:0000259" key="2">
    <source>
        <dbReference type="Pfam" id="PF03372"/>
    </source>
</evidence>
<dbReference type="InterPro" id="IPR005135">
    <property type="entry name" value="Endo/exonuclease/phosphatase"/>
</dbReference>
<dbReference type="InterPro" id="IPR036691">
    <property type="entry name" value="Endo/exonu/phosph_ase_sf"/>
</dbReference>
<evidence type="ECO:0000313" key="3">
    <source>
        <dbReference type="Proteomes" id="UP000515121"/>
    </source>
</evidence>
<dbReference type="PANTHER" id="PTHR35218">
    <property type="entry name" value="RNASE H DOMAIN-CONTAINING PROTEIN"/>
    <property type="match status" value="1"/>
</dbReference>
<gene>
    <name evidence="4" type="primary">LOC111297539</name>
</gene>
<feature type="compositionally biased region" description="Polar residues" evidence="1">
    <location>
        <begin position="149"/>
        <end position="159"/>
    </location>
</feature>
<name>A0A6P5Z5F9_DURZI</name>
<dbReference type="PANTHER" id="PTHR35218:SF7">
    <property type="entry name" value="ENDONUCLEASE_EXONUCLEASE_PHOSPHATASE"/>
    <property type="match status" value="1"/>
</dbReference>
<dbReference type="KEGG" id="dzi:111297539"/>
<dbReference type="Proteomes" id="UP000515121">
    <property type="component" value="Unplaced"/>
</dbReference>
<dbReference type="Pfam" id="PF03372">
    <property type="entry name" value="Exo_endo_phos"/>
    <property type="match status" value="1"/>
</dbReference>
<dbReference type="SUPFAM" id="SSF56219">
    <property type="entry name" value="DNase I-like"/>
    <property type="match status" value="1"/>
</dbReference>
<organism evidence="3 4">
    <name type="scientific">Durio zibethinus</name>
    <name type="common">Durian</name>
    <dbReference type="NCBI Taxonomy" id="66656"/>
    <lineage>
        <taxon>Eukaryota</taxon>
        <taxon>Viridiplantae</taxon>
        <taxon>Streptophyta</taxon>
        <taxon>Embryophyta</taxon>
        <taxon>Tracheophyta</taxon>
        <taxon>Spermatophyta</taxon>
        <taxon>Magnoliopsida</taxon>
        <taxon>eudicotyledons</taxon>
        <taxon>Gunneridae</taxon>
        <taxon>Pentapetalae</taxon>
        <taxon>rosids</taxon>
        <taxon>malvids</taxon>
        <taxon>Malvales</taxon>
        <taxon>Malvaceae</taxon>
        <taxon>Helicteroideae</taxon>
        <taxon>Durio</taxon>
    </lineage>
</organism>
<feature type="domain" description="Endonuclease/exonuclease/phosphatase" evidence="2">
    <location>
        <begin position="5"/>
        <end position="150"/>
    </location>
</feature>
<sequence>MKLIVWNTRGFNDPRKQKSVVDRINRIKADIVCLLETRIKHHKMQPVLEKHFRDWGILHNYAASPNRRIWLLWRDHVHVGPLEFSEQSITCVLQYEIRKVYFSAIYGSNDGIQRRNLWLNLTHISGIVQDNPWILTGDFNIIVHPSESSDYNGDQSANSEMKDFQNCLT</sequence>
<evidence type="ECO:0000256" key="1">
    <source>
        <dbReference type="SAM" id="MobiDB-lite"/>
    </source>
</evidence>
<feature type="region of interest" description="Disordered" evidence="1">
    <location>
        <begin position="149"/>
        <end position="169"/>
    </location>
</feature>
<reference evidence="4" key="1">
    <citation type="submission" date="2025-08" db="UniProtKB">
        <authorList>
            <consortium name="RefSeq"/>
        </authorList>
    </citation>
    <scope>IDENTIFICATION</scope>
    <source>
        <tissue evidence="4">Fruit stalk</tissue>
    </source>
</reference>
<proteinExistence type="predicted"/>
<dbReference type="GO" id="GO:0003824">
    <property type="term" value="F:catalytic activity"/>
    <property type="evidence" value="ECO:0007669"/>
    <property type="project" value="InterPro"/>
</dbReference>
<accession>A0A6P5Z5F9</accession>
<dbReference type="RefSeq" id="XP_022747959.1">
    <property type="nucleotide sequence ID" value="XM_022892224.1"/>
</dbReference>
<keyword evidence="3" id="KW-1185">Reference proteome</keyword>
<dbReference type="GeneID" id="111297539"/>
<dbReference type="AlphaFoldDB" id="A0A6P5Z5F9"/>
<evidence type="ECO:0000313" key="4">
    <source>
        <dbReference type="RefSeq" id="XP_022747959.1"/>
    </source>
</evidence>
<dbReference type="Gene3D" id="3.60.10.10">
    <property type="entry name" value="Endonuclease/exonuclease/phosphatase"/>
    <property type="match status" value="1"/>
</dbReference>
<dbReference type="OrthoDB" id="1002480at2759"/>